<dbReference type="SMART" id="SM00532">
    <property type="entry name" value="LIGANc"/>
    <property type="match status" value="1"/>
</dbReference>
<evidence type="ECO:0000256" key="7">
    <source>
        <dbReference type="ARBA" id="ARBA00022842"/>
    </source>
</evidence>
<dbReference type="InterPro" id="IPR013839">
    <property type="entry name" value="DNAligase_adenylation"/>
</dbReference>
<keyword evidence="2 11" id="KW-0436">Ligase</keyword>
<dbReference type="PROSITE" id="PS50172">
    <property type="entry name" value="BRCT"/>
    <property type="match status" value="1"/>
</dbReference>
<dbReference type="EC" id="6.5.1.2" evidence="11"/>
<dbReference type="InterPro" id="IPR036420">
    <property type="entry name" value="BRCT_dom_sf"/>
</dbReference>
<proteinExistence type="inferred from homology"/>
<feature type="binding site" evidence="11">
    <location>
        <position position="163"/>
    </location>
    <ligand>
        <name>Zn(2+)</name>
        <dbReference type="ChEBI" id="CHEBI:29105"/>
    </ligand>
</feature>
<dbReference type="Pfam" id="PF01653">
    <property type="entry name" value="DNA_ligase_aden"/>
    <property type="match status" value="1"/>
</dbReference>
<organism evidence="13 14">
    <name type="scientific">Alloalcanivorax venustensis ISO4</name>
    <dbReference type="NCBI Taxonomy" id="1177184"/>
    <lineage>
        <taxon>Bacteria</taxon>
        <taxon>Pseudomonadati</taxon>
        <taxon>Pseudomonadota</taxon>
        <taxon>Gammaproteobacteria</taxon>
        <taxon>Oceanospirillales</taxon>
        <taxon>Alcanivoracaceae</taxon>
        <taxon>Alloalcanivorax</taxon>
    </lineage>
</organism>
<dbReference type="SMART" id="SM00292">
    <property type="entry name" value="BRCT"/>
    <property type="match status" value="1"/>
</dbReference>
<evidence type="ECO:0000256" key="3">
    <source>
        <dbReference type="ARBA" id="ARBA00022705"/>
    </source>
</evidence>
<evidence type="ECO:0000256" key="10">
    <source>
        <dbReference type="ARBA" id="ARBA00034005"/>
    </source>
</evidence>
<keyword evidence="7 11" id="KW-0460">Magnesium</keyword>
<evidence type="ECO:0000256" key="2">
    <source>
        <dbReference type="ARBA" id="ARBA00022598"/>
    </source>
</evidence>
<dbReference type="InterPro" id="IPR013840">
    <property type="entry name" value="DNAligase_N"/>
</dbReference>
<dbReference type="InterPro" id="IPR012340">
    <property type="entry name" value="NA-bd_OB-fold"/>
</dbReference>
<evidence type="ECO:0000256" key="9">
    <source>
        <dbReference type="ARBA" id="ARBA00023204"/>
    </source>
</evidence>
<keyword evidence="5 11" id="KW-0227">DNA damage</keyword>
<dbReference type="SUPFAM" id="SSF50249">
    <property type="entry name" value="Nucleic acid-binding proteins"/>
    <property type="match status" value="1"/>
</dbReference>
<keyword evidence="9 11" id="KW-0234">DNA repair</keyword>
<dbReference type="InterPro" id="IPR003583">
    <property type="entry name" value="Hlx-hairpin-Hlx_DNA-bd_motif"/>
</dbReference>
<dbReference type="Gene3D" id="3.30.1490.70">
    <property type="match status" value="1"/>
</dbReference>
<dbReference type="Pfam" id="PF03120">
    <property type="entry name" value="OB_DNA_ligase"/>
    <property type="match status" value="1"/>
</dbReference>
<dbReference type="InterPro" id="IPR004150">
    <property type="entry name" value="NAD_DNA_ligase_OB"/>
</dbReference>
<accession>A0ABS0AFJ0</accession>
<evidence type="ECO:0000256" key="5">
    <source>
        <dbReference type="ARBA" id="ARBA00022763"/>
    </source>
</evidence>
<feature type="domain" description="BRCT" evidence="12">
    <location>
        <begin position="442"/>
        <end position="512"/>
    </location>
</feature>
<dbReference type="Gene3D" id="3.40.50.10190">
    <property type="entry name" value="BRCT domain"/>
    <property type="match status" value="1"/>
</dbReference>
<dbReference type="InterPro" id="IPR010994">
    <property type="entry name" value="RuvA_2-like"/>
</dbReference>
<dbReference type="PANTHER" id="PTHR23389:SF9">
    <property type="entry name" value="DNA LIGASE"/>
    <property type="match status" value="1"/>
</dbReference>
<dbReference type="SUPFAM" id="SSF52113">
    <property type="entry name" value="BRCT domain"/>
    <property type="match status" value="1"/>
</dbReference>
<evidence type="ECO:0000259" key="12">
    <source>
        <dbReference type="PROSITE" id="PS50172"/>
    </source>
</evidence>
<dbReference type="GO" id="GO:0003911">
    <property type="term" value="F:DNA ligase (NAD+) activity"/>
    <property type="evidence" value="ECO:0007669"/>
    <property type="project" value="UniProtKB-EC"/>
</dbReference>
<dbReference type="Pfam" id="PF03119">
    <property type="entry name" value="DNA_ligase_ZBD"/>
    <property type="match status" value="1"/>
</dbReference>
<dbReference type="HAMAP" id="MF_01588">
    <property type="entry name" value="DNA_ligase_A"/>
    <property type="match status" value="1"/>
</dbReference>
<dbReference type="Pfam" id="PF14520">
    <property type="entry name" value="HHH_5"/>
    <property type="match status" value="1"/>
</dbReference>
<feature type="binding site" evidence="11">
    <location>
        <position position="45"/>
    </location>
    <ligand>
        <name>NAD(+)</name>
        <dbReference type="ChEBI" id="CHEBI:57540"/>
    </ligand>
</feature>
<keyword evidence="8 11" id="KW-0520">NAD</keyword>
<keyword evidence="4 11" id="KW-0479">Metal-binding</keyword>
<reference evidence="13 14" key="1">
    <citation type="submission" date="2012-09" db="EMBL/GenBank/DDBJ databases">
        <title>Genome Sequence of alkane-degrading Bacterium Alcanivorax venustensis ISO4.</title>
        <authorList>
            <person name="Lai Q."/>
            <person name="Shao Z."/>
        </authorList>
    </citation>
    <scope>NUCLEOTIDE SEQUENCE [LARGE SCALE GENOMIC DNA]</scope>
    <source>
        <strain evidence="13 14">ISO4</strain>
    </source>
</reference>
<comment type="caution">
    <text evidence="11">Lacks conserved residue(s) required for the propagation of feature annotation.</text>
</comment>
<feature type="binding site" evidence="11">
    <location>
        <position position="69"/>
    </location>
    <ligand>
        <name>NAD(+)</name>
        <dbReference type="ChEBI" id="CHEBI:57540"/>
    </ligand>
</feature>
<evidence type="ECO:0000256" key="6">
    <source>
        <dbReference type="ARBA" id="ARBA00022833"/>
    </source>
</evidence>
<dbReference type="Gene3D" id="1.10.150.20">
    <property type="entry name" value="5' to 3' exonuclease, C-terminal subdomain"/>
    <property type="match status" value="2"/>
</dbReference>
<dbReference type="InterPro" id="IPR001357">
    <property type="entry name" value="BRCT_dom"/>
</dbReference>
<keyword evidence="3 11" id="KW-0235">DNA replication</keyword>
<dbReference type="EMBL" id="ARXR01000008">
    <property type="protein sequence ID" value="MBF5052838.1"/>
    <property type="molecule type" value="Genomic_DNA"/>
</dbReference>
<dbReference type="InterPro" id="IPR001679">
    <property type="entry name" value="DNA_ligase"/>
</dbReference>
<keyword evidence="11" id="KW-0464">Manganese</keyword>
<keyword evidence="14" id="KW-1185">Reference proteome</keyword>
<dbReference type="InterPro" id="IPR004149">
    <property type="entry name" value="Znf_DNAligase_C4"/>
</dbReference>
<dbReference type="PANTHER" id="PTHR23389">
    <property type="entry name" value="CHROMOSOME TRANSMISSION FIDELITY FACTOR 18"/>
    <property type="match status" value="1"/>
</dbReference>
<protein>
    <recommendedName>
        <fullName evidence="11">DNA ligase</fullName>
        <ecNumber evidence="11">6.5.1.2</ecNumber>
    </recommendedName>
    <alternativeName>
        <fullName evidence="11">Polydeoxyribonucleotide synthase [NAD(+)]</fullName>
    </alternativeName>
</protein>
<comment type="function">
    <text evidence="1 11">DNA ligase that catalyzes the formation of phosphodiester linkages between 5'-phosphoryl and 3'-hydroxyl groups in double-stranded DNA using NAD as a coenzyme and as the energy source for the reaction. It is essential for DNA replication and repair of damaged DNA.</text>
</comment>
<feature type="binding site" evidence="11">
    <location>
        <position position="166"/>
    </location>
    <ligand>
        <name>Zn(2+)</name>
        <dbReference type="ChEBI" id="CHEBI:29105"/>
    </ligand>
</feature>
<dbReference type="InterPro" id="IPR041663">
    <property type="entry name" value="DisA/LigA_HHH"/>
</dbReference>
<dbReference type="PROSITE" id="PS01056">
    <property type="entry name" value="DNA_LIGASE_N2"/>
    <property type="match status" value="1"/>
</dbReference>
<evidence type="ECO:0000256" key="11">
    <source>
        <dbReference type="HAMAP-Rule" id="MF_01588"/>
    </source>
</evidence>
<gene>
    <name evidence="11 13" type="primary">ligA</name>
    <name evidence="13" type="ORF">ISO4_01440</name>
</gene>
<feature type="binding site" evidence="11">
    <location>
        <position position="187"/>
    </location>
    <ligand>
        <name>Zn(2+)</name>
        <dbReference type="ChEBI" id="CHEBI:29105"/>
    </ligand>
</feature>
<evidence type="ECO:0000256" key="8">
    <source>
        <dbReference type="ARBA" id="ARBA00023027"/>
    </source>
</evidence>
<dbReference type="Gene3D" id="6.20.10.30">
    <property type="match status" value="1"/>
</dbReference>
<dbReference type="SUPFAM" id="SSF56091">
    <property type="entry name" value="DNA ligase/mRNA capping enzyme, catalytic domain"/>
    <property type="match status" value="1"/>
</dbReference>
<dbReference type="NCBIfam" id="NF005932">
    <property type="entry name" value="PRK07956.1"/>
    <property type="match status" value="1"/>
</dbReference>
<evidence type="ECO:0000256" key="4">
    <source>
        <dbReference type="ARBA" id="ARBA00022723"/>
    </source>
</evidence>
<evidence type="ECO:0000256" key="1">
    <source>
        <dbReference type="ARBA" id="ARBA00004067"/>
    </source>
</evidence>
<dbReference type="InterPro" id="IPR033136">
    <property type="entry name" value="DNA_ligase_CS"/>
</dbReference>
<evidence type="ECO:0000313" key="13">
    <source>
        <dbReference type="EMBL" id="MBF5052838.1"/>
    </source>
</evidence>
<sequence length="527" mass="56695">MQDWGFRVAKEVKTAKGTAGCLAYFHDIGEKRDRLPYEIDGVVFKVNSIEFQDMLGFRAREPAWAVALKYPPSEEITVLNEVDWQVGRTGALTPVAKLEPVQVGGVTVSNATLHNIDEIRRLDIRVGDSVVIYRAGDVIPKVVRTVPERRPKDAGEINLPTECPVCGSEILRADDGVVARCTGGLICGAQQREAIKHFASRRAMDIDGLGDKLVDALVDQGLIETVADLYRLKAEDVAGLERMGEKSAANLIEALEASKKMPLSRFLFALGILQIGEETAKALADAFGDLESIRNAPLLLFLQVPDVGGEVAKAIAAFFAEEHNEKVIDGLLNAGVEPQSNGTPSRRFVDTLTLANFLSSAKTLGMPLSGVGTKTLETLGRHYRHLDALLKAVDDGEDDSGVKAGTLDKLAEGLKADQWRAKLQDAQAYADALAEKAPAGGADQRPLEGQTWVLTGTLARLTRSEAKEHLEALGAKVAGTVSGKTARVVAGESAGSKLDKARSLDVDVIDEEEFIGFLAEHGIKLED</sequence>
<comment type="catalytic activity">
    <reaction evidence="10 11">
        <text>NAD(+) + (deoxyribonucleotide)n-3'-hydroxyl + 5'-phospho-(deoxyribonucleotide)m = (deoxyribonucleotide)n+m + AMP + beta-nicotinamide D-nucleotide.</text>
        <dbReference type="EC" id="6.5.1.2"/>
    </reaction>
</comment>
<evidence type="ECO:0000313" key="14">
    <source>
        <dbReference type="Proteomes" id="UP000644441"/>
    </source>
</evidence>
<name>A0ABS0AFJ0_9GAMM</name>
<dbReference type="SUPFAM" id="SSF47781">
    <property type="entry name" value="RuvA domain 2-like"/>
    <property type="match status" value="1"/>
</dbReference>
<dbReference type="Pfam" id="PF12826">
    <property type="entry name" value="HHH_2"/>
    <property type="match status" value="1"/>
</dbReference>
<dbReference type="SMART" id="SM00278">
    <property type="entry name" value="HhH1"/>
    <property type="match status" value="4"/>
</dbReference>
<dbReference type="Proteomes" id="UP000644441">
    <property type="component" value="Unassembled WGS sequence"/>
</dbReference>
<dbReference type="Pfam" id="PF00533">
    <property type="entry name" value="BRCT"/>
    <property type="match status" value="1"/>
</dbReference>
<keyword evidence="6 11" id="KW-0862">Zinc</keyword>
<comment type="similarity">
    <text evidence="11">Belongs to the NAD-dependent DNA ligase family. LigA subfamily.</text>
</comment>
<dbReference type="CDD" id="cd17748">
    <property type="entry name" value="BRCT_DNA_ligase_like"/>
    <property type="match status" value="1"/>
</dbReference>
<comment type="cofactor">
    <cofactor evidence="11">
        <name>Mg(2+)</name>
        <dbReference type="ChEBI" id="CHEBI:18420"/>
    </cofactor>
    <cofactor evidence="11">
        <name>Mn(2+)</name>
        <dbReference type="ChEBI" id="CHEBI:29035"/>
    </cofactor>
</comment>
<dbReference type="Gene3D" id="2.40.50.140">
    <property type="entry name" value="Nucleic acid-binding proteins"/>
    <property type="match status" value="1"/>
</dbReference>
<comment type="caution">
    <text evidence="13">The sequence shown here is derived from an EMBL/GenBank/DDBJ whole genome shotgun (WGS) entry which is preliminary data.</text>
</comment>